<evidence type="ECO:0000259" key="1">
    <source>
        <dbReference type="Pfam" id="PF01494"/>
    </source>
</evidence>
<dbReference type="PANTHER" id="PTHR43747">
    <property type="entry name" value="FAD-BINDING PROTEIN"/>
    <property type="match status" value="1"/>
</dbReference>
<dbReference type="Proteomes" id="UP000502421">
    <property type="component" value="Chromosome"/>
</dbReference>
<evidence type="ECO:0000313" key="3">
    <source>
        <dbReference type="EMBL" id="QJB38354.1"/>
    </source>
</evidence>
<reference evidence="2 5" key="2">
    <citation type="submission" date="2020-09" db="EMBL/GenBank/DDBJ databases">
        <authorList>
            <person name="Kittiwongwattana C."/>
        </authorList>
    </citation>
    <scope>NUCLEOTIDE SEQUENCE</scope>
    <source>
        <strain evidence="3 5">1303</strain>
        <strain evidence="2">1310</strain>
    </source>
</reference>
<dbReference type="AlphaFoldDB" id="A0AAE7D713"/>
<feature type="domain" description="FAD-binding" evidence="1">
    <location>
        <begin position="14"/>
        <end position="255"/>
    </location>
</feature>
<proteinExistence type="predicted"/>
<dbReference type="EMBL" id="CP051204">
    <property type="protein sequence ID" value="QJB38354.1"/>
    <property type="molecule type" value="Genomic_DNA"/>
</dbReference>
<dbReference type="SUPFAM" id="SSF51905">
    <property type="entry name" value="FAD/NAD(P)-binding domain"/>
    <property type="match status" value="1"/>
</dbReference>
<dbReference type="InterPro" id="IPR050816">
    <property type="entry name" value="Flavin-dep_Halogenase_NPB"/>
</dbReference>
<dbReference type="EMBL" id="CP051205">
    <property type="protein sequence ID" value="QJB31877.1"/>
    <property type="molecule type" value="Genomic_DNA"/>
</dbReference>
<dbReference type="KEGG" id="coy:HF329_11290"/>
<dbReference type="InterPro" id="IPR002938">
    <property type="entry name" value="FAD-bd"/>
</dbReference>
<accession>A0AAE7D713</accession>
<dbReference type="Gene3D" id="3.50.50.60">
    <property type="entry name" value="FAD/NAD(P)-binding domain"/>
    <property type="match status" value="1"/>
</dbReference>
<gene>
    <name evidence="3" type="ORF">HF324_10955</name>
    <name evidence="2" type="ORF">HF329_11290</name>
</gene>
<dbReference type="RefSeq" id="WP_168804133.1">
    <property type="nucleotide sequence ID" value="NZ_CP051204.2"/>
</dbReference>
<sequence>MFTQDTPSSDYLFDVIICGGGLAGQTLARQLKLSHPSLSVLMIIKSAMPLAANDFKVGESTVEVSAFYLSETLRLTDYFRNNHYRKFGFRYFLGNGSDIPANRPEVGLSSYPPYDSYQIDRGVLENDLYYMNLHADVHIITNATVKSIQLSDEGTPHTVVYQTEKEQLTKEIKGRWVVDASGRRQLIQRALQLSEPPETVCSSTWWRVKGRLDIDDLVPKTHREYYTRVARRSRFFSTTHLHNQGYWVWLIPLSSANTSVGIVTTESIHPFETYNTFDKSMQWLSIHEPVLYQHMKQFEVLDFLKMRNYSYGSRQLFSVNRWACTGEAGLFTDPYYSPGSNFIAFENTMITKMITDDVNNDDSWKTQVDAYNDFLINMNKWLTKSIQSSYTYFHLDIVMALSFIWDVAAGWSFISPRMFNSIYLDTTATAYLKATSLRFFTIAYNVENFFNEWKTQTPDTYTFDFINYLSVPFLRDIYNRNLKSGKTTTQLKAEFEQNLRDLEMFAQVLFWIALEDVHPEMTALIKEKPWLNASAISLDTASWKERRLFEPDTPPADITGVYHQLKSLFRKREQDNSSIEEDFNYSFR</sequence>
<keyword evidence="5" id="KW-1185">Reference proteome</keyword>
<dbReference type="Pfam" id="PF01494">
    <property type="entry name" value="FAD_binding_3"/>
    <property type="match status" value="1"/>
</dbReference>
<reference evidence="4 5" key="1">
    <citation type="submission" date="2020-04" db="EMBL/GenBank/DDBJ databases">
        <authorList>
            <person name="Kittiwongwattana C."/>
        </authorList>
    </citation>
    <scope>NUCLEOTIDE SEQUENCE [LARGE SCALE GENOMIC DNA]</scope>
    <source>
        <strain evidence="5">1303</strain>
        <strain evidence="4">1310</strain>
    </source>
</reference>
<dbReference type="InterPro" id="IPR036188">
    <property type="entry name" value="FAD/NAD-bd_sf"/>
</dbReference>
<protein>
    <submittedName>
        <fullName evidence="2">Tryptophan 7-halogenase</fullName>
    </submittedName>
</protein>
<organism evidence="2 4">
    <name type="scientific">Chitinophaga oryzae</name>
    <dbReference type="NCBI Taxonomy" id="2725414"/>
    <lineage>
        <taxon>Bacteria</taxon>
        <taxon>Pseudomonadati</taxon>
        <taxon>Bacteroidota</taxon>
        <taxon>Chitinophagia</taxon>
        <taxon>Chitinophagales</taxon>
        <taxon>Chitinophagaceae</taxon>
        <taxon>Chitinophaga</taxon>
    </lineage>
</organism>
<name>A0AAE7D713_9BACT</name>
<evidence type="ECO:0000313" key="4">
    <source>
        <dbReference type="Proteomes" id="UP000502421"/>
    </source>
</evidence>
<dbReference type="Proteomes" id="UP000503144">
    <property type="component" value="Chromosome"/>
</dbReference>
<dbReference type="GO" id="GO:0071949">
    <property type="term" value="F:FAD binding"/>
    <property type="evidence" value="ECO:0007669"/>
    <property type="project" value="InterPro"/>
</dbReference>
<dbReference type="PANTHER" id="PTHR43747:SF1">
    <property type="entry name" value="SLR1998 PROTEIN"/>
    <property type="match status" value="1"/>
</dbReference>
<evidence type="ECO:0000313" key="5">
    <source>
        <dbReference type="Proteomes" id="UP000503144"/>
    </source>
</evidence>
<evidence type="ECO:0000313" key="2">
    <source>
        <dbReference type="EMBL" id="QJB31877.1"/>
    </source>
</evidence>